<dbReference type="AlphaFoldDB" id="W2S5U5"/>
<proteinExistence type="predicted"/>
<feature type="region of interest" description="Disordered" evidence="1">
    <location>
        <begin position="448"/>
        <end position="480"/>
    </location>
</feature>
<feature type="compositionally biased region" description="Basic and acidic residues" evidence="1">
    <location>
        <begin position="448"/>
        <end position="458"/>
    </location>
</feature>
<dbReference type="InParanoid" id="W2S5U5"/>
<feature type="compositionally biased region" description="Polar residues" evidence="1">
    <location>
        <begin position="342"/>
        <end position="351"/>
    </location>
</feature>
<evidence type="ECO:0000313" key="2">
    <source>
        <dbReference type="EMBL" id="ETN43388.1"/>
    </source>
</evidence>
<feature type="compositionally biased region" description="Low complexity" evidence="1">
    <location>
        <begin position="249"/>
        <end position="267"/>
    </location>
</feature>
<feature type="compositionally biased region" description="Polar residues" evidence="1">
    <location>
        <begin position="1"/>
        <end position="11"/>
    </location>
</feature>
<sequence>MATSTGLSQVGWQGARVPRLKYRNPVPQDDAIEEVHHGGHSTDNPQRESGSTIPDMRLSTSQSHDQGANDSPPKSPMPPSVMSPSKPPPKKTSSLFGGLFGVKEPTQLALTQMSAQLTAQHGSTSANKVPNVSMEKMPQHVPKVNAKWDGIPDAIKQREKRERERTRAGKRRSLTSSTLKSHSSERIVRASNSRSSDHSGTSQDSRARSVTSGSRKHNSYAPNPHRFYAQSVNSSGDLAAQQRPEESSRPSSMSSPPPSVTSTSSKSLANVNVSADRIPPPPKVPAHLLGTSSNCKDAYQARVSSAPPVESLPDHTKSPALTPRECSPVTPVQQGHELASPITVQGPTLQRNRVPPAASGSDVLPLPITTKKKASAASNAAFLAGEAQEFRLPDDESIRSYRSVPSDAVQRVIAVEKRPDSSRERLGLRSSMVVKEDIPWGQVHADRYYRPPSADDRTNAQLKPKSTMSKAWGSLLKREL</sequence>
<evidence type="ECO:0000256" key="1">
    <source>
        <dbReference type="SAM" id="MobiDB-lite"/>
    </source>
</evidence>
<dbReference type="Proteomes" id="UP000030752">
    <property type="component" value="Unassembled WGS sequence"/>
</dbReference>
<dbReference type="RefSeq" id="XP_008715124.1">
    <property type="nucleotide sequence ID" value="XM_008716902.1"/>
</dbReference>
<feature type="region of interest" description="Disordered" evidence="1">
    <location>
        <begin position="1"/>
        <end position="99"/>
    </location>
</feature>
<reference evidence="2 3" key="1">
    <citation type="submission" date="2013-03" db="EMBL/GenBank/DDBJ databases">
        <title>The Genome Sequence of Phialophora europaea CBS 101466.</title>
        <authorList>
            <consortium name="The Broad Institute Genomics Platform"/>
            <person name="Cuomo C."/>
            <person name="de Hoog S."/>
            <person name="Gorbushina A."/>
            <person name="Walker B."/>
            <person name="Young S.K."/>
            <person name="Zeng Q."/>
            <person name="Gargeya S."/>
            <person name="Fitzgerald M."/>
            <person name="Haas B."/>
            <person name="Abouelleil A."/>
            <person name="Allen A.W."/>
            <person name="Alvarado L."/>
            <person name="Arachchi H.M."/>
            <person name="Berlin A.M."/>
            <person name="Chapman S.B."/>
            <person name="Gainer-Dewar J."/>
            <person name="Goldberg J."/>
            <person name="Griggs A."/>
            <person name="Gujja S."/>
            <person name="Hansen M."/>
            <person name="Howarth C."/>
            <person name="Imamovic A."/>
            <person name="Ireland A."/>
            <person name="Larimer J."/>
            <person name="McCowan C."/>
            <person name="Murphy C."/>
            <person name="Pearson M."/>
            <person name="Poon T.W."/>
            <person name="Priest M."/>
            <person name="Roberts A."/>
            <person name="Saif S."/>
            <person name="Shea T."/>
            <person name="Sisk P."/>
            <person name="Sykes S."/>
            <person name="Wortman J."/>
            <person name="Nusbaum C."/>
            <person name="Birren B."/>
        </authorList>
    </citation>
    <scope>NUCLEOTIDE SEQUENCE [LARGE SCALE GENOMIC DNA]</scope>
    <source>
        <strain evidence="2 3">CBS 101466</strain>
    </source>
</reference>
<feature type="compositionally biased region" description="Polar residues" evidence="1">
    <location>
        <begin position="113"/>
        <end position="130"/>
    </location>
</feature>
<organism evidence="2 3">
    <name type="scientific">Cyphellophora europaea (strain CBS 101466)</name>
    <name type="common">Phialophora europaea</name>
    <dbReference type="NCBI Taxonomy" id="1220924"/>
    <lineage>
        <taxon>Eukaryota</taxon>
        <taxon>Fungi</taxon>
        <taxon>Dikarya</taxon>
        <taxon>Ascomycota</taxon>
        <taxon>Pezizomycotina</taxon>
        <taxon>Eurotiomycetes</taxon>
        <taxon>Chaetothyriomycetidae</taxon>
        <taxon>Chaetothyriales</taxon>
        <taxon>Cyphellophoraceae</taxon>
        <taxon>Cyphellophora</taxon>
    </lineage>
</organism>
<dbReference type="HOGENOM" id="CLU_568601_0_0_1"/>
<name>W2S5U5_CYPE1</name>
<dbReference type="VEuPathDB" id="FungiDB:HMPREF1541_02547"/>
<feature type="compositionally biased region" description="Polar residues" evidence="1">
    <location>
        <begin position="190"/>
        <end position="213"/>
    </location>
</feature>
<gene>
    <name evidence="2" type="ORF">HMPREF1541_02547</name>
</gene>
<feature type="compositionally biased region" description="Basic and acidic residues" evidence="1">
    <location>
        <begin position="155"/>
        <end position="167"/>
    </location>
</feature>
<dbReference type="GeneID" id="19969886"/>
<feature type="region of interest" description="Disordered" evidence="1">
    <location>
        <begin position="113"/>
        <end position="365"/>
    </location>
</feature>
<feature type="compositionally biased region" description="Polar residues" evidence="1">
    <location>
        <begin position="459"/>
        <end position="469"/>
    </location>
</feature>
<feature type="compositionally biased region" description="Pro residues" evidence="1">
    <location>
        <begin position="73"/>
        <end position="87"/>
    </location>
</feature>
<accession>W2S5U5</accession>
<dbReference type="OrthoDB" id="4117770at2759"/>
<evidence type="ECO:0000313" key="3">
    <source>
        <dbReference type="Proteomes" id="UP000030752"/>
    </source>
</evidence>
<protein>
    <submittedName>
        <fullName evidence="2">Uncharacterized protein</fullName>
    </submittedName>
</protein>
<dbReference type="EMBL" id="KB822718">
    <property type="protein sequence ID" value="ETN43388.1"/>
    <property type="molecule type" value="Genomic_DNA"/>
</dbReference>
<keyword evidence="3" id="KW-1185">Reference proteome</keyword>
<dbReference type="eggNOG" id="ENOG502SUCZ">
    <property type="taxonomic scope" value="Eukaryota"/>
</dbReference>
<feature type="compositionally biased region" description="Polar residues" evidence="1">
    <location>
        <begin position="41"/>
        <end position="69"/>
    </location>
</feature>